<dbReference type="EMBL" id="KQ030547">
    <property type="protein sequence ID" value="KJZ72402.1"/>
    <property type="molecule type" value="Genomic_DNA"/>
</dbReference>
<dbReference type="FunFam" id="2.60.120.200:FF:000114">
    <property type="entry name" value="Probable endo-1,3(4)-beta-glucanase NFIA_089530"/>
    <property type="match status" value="1"/>
</dbReference>
<evidence type="ECO:0000256" key="1">
    <source>
        <dbReference type="ARBA" id="ARBA00000124"/>
    </source>
</evidence>
<sequence>MGTVSLPVLALIALGISHICSAVYQLRDDYAPPSFFDMFDFFTDDDPTEGYVDYVSEATARANGLIKTTATSVYMGVDHSNISSGRGRRSVRIELKNSYNHGLFLLDIYHMPASICGVWPAFWTMATHRPWPELGELDIIEGVNSQGHNNIALHTRQGCQILDGGDFTGRIDTYNCYVYAPDQHKNIGCKIIADQPSVYGDVFNAEGGGIYAVDWTSKAIKVWFFPRQSIPADIASSRPAPATWGLPLASFSGACDVDSYVRNQTLIINTAFCGGWAGGVWGEDVVCSQKAQTCEEFVQMHPEKFQDAFWGIYSLKIYEDDLIEQASSSPFLLLGLSVCAVIVFAIMWGKYWAASLPKRD</sequence>
<dbReference type="OrthoDB" id="192832at2759"/>
<dbReference type="AlphaFoldDB" id="A0A0F7ZYF9"/>
<dbReference type="Gene3D" id="2.60.120.200">
    <property type="match status" value="1"/>
</dbReference>
<evidence type="ECO:0000256" key="4">
    <source>
        <dbReference type="ARBA" id="ARBA00022801"/>
    </source>
</evidence>
<evidence type="ECO:0000259" key="8">
    <source>
        <dbReference type="PROSITE" id="PS51762"/>
    </source>
</evidence>
<evidence type="ECO:0000256" key="6">
    <source>
        <dbReference type="SAM" id="Phobius"/>
    </source>
</evidence>
<keyword evidence="6" id="KW-0812">Transmembrane</keyword>
<dbReference type="CDD" id="cd02181">
    <property type="entry name" value="GH16_fungal_Lam16A_glucanase"/>
    <property type="match status" value="1"/>
</dbReference>
<reference evidence="9 10" key="1">
    <citation type="journal article" date="2014" name="Genome Biol. Evol.">
        <title>Comparative genomics and transcriptomics analyses reveal divergent lifestyle features of nematode endoparasitic fungus Hirsutella minnesotensis.</title>
        <authorList>
            <person name="Lai Y."/>
            <person name="Liu K."/>
            <person name="Zhang X."/>
            <person name="Zhang X."/>
            <person name="Li K."/>
            <person name="Wang N."/>
            <person name="Shu C."/>
            <person name="Wu Y."/>
            <person name="Wang C."/>
            <person name="Bushley K.E."/>
            <person name="Xiang M."/>
            <person name="Liu X."/>
        </authorList>
    </citation>
    <scope>NUCLEOTIDE SEQUENCE [LARGE SCALE GENOMIC DNA]</scope>
    <source>
        <strain evidence="9 10">3608</strain>
    </source>
</reference>
<gene>
    <name evidence="9" type="ORF">HIM_08205</name>
</gene>
<dbReference type="PANTHER" id="PTHR10963">
    <property type="entry name" value="GLYCOSYL HYDROLASE-RELATED"/>
    <property type="match status" value="1"/>
</dbReference>
<evidence type="ECO:0000313" key="9">
    <source>
        <dbReference type="EMBL" id="KJZ72402.1"/>
    </source>
</evidence>
<keyword evidence="5" id="KW-0326">Glycosidase</keyword>
<comment type="similarity">
    <text evidence="2">Belongs to the glycosyl hydrolase 16 family.</text>
</comment>
<accession>A0A0F7ZYF9</accession>
<dbReference type="EC" id="3.2.1.6" evidence="3"/>
<evidence type="ECO:0000256" key="2">
    <source>
        <dbReference type="ARBA" id="ARBA00006865"/>
    </source>
</evidence>
<dbReference type="GO" id="GO:0052861">
    <property type="term" value="F:endo-1,3(4)-beta-glucanase activity"/>
    <property type="evidence" value="ECO:0007669"/>
    <property type="project" value="UniProtKB-EC"/>
</dbReference>
<proteinExistence type="inferred from homology"/>
<feature type="signal peptide" evidence="7">
    <location>
        <begin position="1"/>
        <end position="22"/>
    </location>
</feature>
<dbReference type="Pfam" id="PF26113">
    <property type="entry name" value="GH16_XgeA"/>
    <property type="match status" value="1"/>
</dbReference>
<keyword evidence="7" id="KW-0732">Signal</keyword>
<dbReference type="SUPFAM" id="SSF49899">
    <property type="entry name" value="Concanavalin A-like lectins/glucanases"/>
    <property type="match status" value="1"/>
</dbReference>
<name>A0A0F7ZYF9_9HYPO</name>
<protein>
    <recommendedName>
        <fullName evidence="3">endo-1,3(4)-beta-glucanase</fullName>
        <ecNumber evidence="3">3.2.1.6</ecNumber>
    </recommendedName>
</protein>
<keyword evidence="6" id="KW-0472">Membrane</keyword>
<dbReference type="InterPro" id="IPR013320">
    <property type="entry name" value="ConA-like_dom_sf"/>
</dbReference>
<keyword evidence="4" id="KW-0378">Hydrolase</keyword>
<dbReference type="InterPro" id="IPR000757">
    <property type="entry name" value="Beta-glucanase-like"/>
</dbReference>
<evidence type="ECO:0000256" key="3">
    <source>
        <dbReference type="ARBA" id="ARBA00012599"/>
    </source>
</evidence>
<dbReference type="Proteomes" id="UP000054481">
    <property type="component" value="Unassembled WGS sequence"/>
</dbReference>
<evidence type="ECO:0000256" key="7">
    <source>
        <dbReference type="SAM" id="SignalP"/>
    </source>
</evidence>
<evidence type="ECO:0000256" key="5">
    <source>
        <dbReference type="ARBA" id="ARBA00023295"/>
    </source>
</evidence>
<keyword evidence="10" id="KW-1185">Reference proteome</keyword>
<keyword evidence="6" id="KW-1133">Transmembrane helix</keyword>
<comment type="catalytic activity">
    <reaction evidence="1">
        <text>Endohydrolysis of (1-&gt;3)- or (1-&gt;4)-linkages in beta-D-glucans when the glucose residue whose reducing group is involved in the linkage to be hydrolyzed is itself substituted at C-3.</text>
        <dbReference type="EC" id="3.2.1.6"/>
    </reaction>
</comment>
<dbReference type="GO" id="GO:0009251">
    <property type="term" value="P:glucan catabolic process"/>
    <property type="evidence" value="ECO:0007669"/>
    <property type="project" value="TreeGrafter"/>
</dbReference>
<feature type="chain" id="PRO_5002526430" description="endo-1,3(4)-beta-glucanase" evidence="7">
    <location>
        <begin position="23"/>
        <end position="360"/>
    </location>
</feature>
<evidence type="ECO:0000313" key="10">
    <source>
        <dbReference type="Proteomes" id="UP000054481"/>
    </source>
</evidence>
<organism evidence="9 10">
    <name type="scientific">Hirsutella minnesotensis 3608</name>
    <dbReference type="NCBI Taxonomy" id="1043627"/>
    <lineage>
        <taxon>Eukaryota</taxon>
        <taxon>Fungi</taxon>
        <taxon>Dikarya</taxon>
        <taxon>Ascomycota</taxon>
        <taxon>Pezizomycotina</taxon>
        <taxon>Sordariomycetes</taxon>
        <taxon>Hypocreomycetidae</taxon>
        <taxon>Hypocreales</taxon>
        <taxon>Ophiocordycipitaceae</taxon>
        <taxon>Hirsutella</taxon>
    </lineage>
</organism>
<dbReference type="InterPro" id="IPR050546">
    <property type="entry name" value="Glycosyl_Hydrlase_16"/>
</dbReference>
<feature type="transmembrane region" description="Helical" evidence="6">
    <location>
        <begin position="331"/>
        <end position="353"/>
    </location>
</feature>
<dbReference type="PROSITE" id="PS51762">
    <property type="entry name" value="GH16_2"/>
    <property type="match status" value="1"/>
</dbReference>
<feature type="domain" description="GH16" evidence="8">
    <location>
        <begin position="26"/>
        <end position="269"/>
    </location>
</feature>
<dbReference type="PANTHER" id="PTHR10963:SF24">
    <property type="entry name" value="GLYCOSIDASE C21B10.07-RELATED"/>
    <property type="match status" value="1"/>
</dbReference>